<organism evidence="1 2">
    <name type="scientific">Penicillium subrubescens</name>
    <dbReference type="NCBI Taxonomy" id="1316194"/>
    <lineage>
        <taxon>Eukaryota</taxon>
        <taxon>Fungi</taxon>
        <taxon>Dikarya</taxon>
        <taxon>Ascomycota</taxon>
        <taxon>Pezizomycotina</taxon>
        <taxon>Eurotiomycetes</taxon>
        <taxon>Eurotiomycetidae</taxon>
        <taxon>Eurotiales</taxon>
        <taxon>Aspergillaceae</taxon>
        <taxon>Penicillium</taxon>
    </lineage>
</organism>
<protein>
    <submittedName>
        <fullName evidence="1">Uncharacterized protein</fullName>
    </submittedName>
</protein>
<dbReference type="STRING" id="1316194.A0A1Q5UIP1"/>
<gene>
    <name evidence="1" type="ORF">PENSUB_2101</name>
</gene>
<accession>A0A1Q5UIP1</accession>
<keyword evidence="2" id="KW-1185">Reference proteome</keyword>
<sequence length="146" mass="17037">MEGWLGWLRSDPKSDEAFKNLERVENWLVVLRVVIIHSEDRTAAQTGLFGLLGDVRVQIVPVSEQARLSALFDLAERLDRQNQFAHRQNLERYSVEKYQEGLAHSVRYGLETNDEQTVSKFLKRMQPAVMFRLCTEMCNHSREEND</sequence>
<evidence type="ECO:0000313" key="2">
    <source>
        <dbReference type="Proteomes" id="UP000186955"/>
    </source>
</evidence>
<comment type="caution">
    <text evidence="1">The sequence shown here is derived from an EMBL/GenBank/DDBJ whole genome shotgun (WGS) entry which is preliminary data.</text>
</comment>
<dbReference type="AlphaFoldDB" id="A0A1Q5UIP1"/>
<proteinExistence type="predicted"/>
<name>A0A1Q5UIP1_9EURO</name>
<evidence type="ECO:0000313" key="1">
    <source>
        <dbReference type="EMBL" id="OKP12365.1"/>
    </source>
</evidence>
<dbReference type="EMBL" id="MNBE01000228">
    <property type="protein sequence ID" value="OKP12365.1"/>
    <property type="molecule type" value="Genomic_DNA"/>
</dbReference>
<dbReference type="Proteomes" id="UP000186955">
    <property type="component" value="Unassembled WGS sequence"/>
</dbReference>
<reference evidence="1 2" key="1">
    <citation type="submission" date="2016-10" db="EMBL/GenBank/DDBJ databases">
        <title>Genome sequence of the ascomycete fungus Penicillium subrubescens.</title>
        <authorList>
            <person name="De Vries R.P."/>
            <person name="Peng M."/>
            <person name="Dilokpimol A."/>
            <person name="Hilden K."/>
            <person name="Makela M.R."/>
            <person name="Grigoriev I."/>
            <person name="Riley R."/>
            <person name="Granchi Z."/>
        </authorList>
    </citation>
    <scope>NUCLEOTIDE SEQUENCE [LARGE SCALE GENOMIC DNA]</scope>
    <source>
        <strain evidence="1 2">CBS 132785</strain>
    </source>
</reference>